<protein>
    <submittedName>
        <fullName evidence="1">Uncharacterized protein</fullName>
    </submittedName>
</protein>
<dbReference type="Proteomes" id="UP000324222">
    <property type="component" value="Unassembled WGS sequence"/>
</dbReference>
<evidence type="ECO:0000313" key="1">
    <source>
        <dbReference type="EMBL" id="MPC67964.1"/>
    </source>
</evidence>
<proteinExistence type="predicted"/>
<dbReference type="EMBL" id="VSRR010027035">
    <property type="protein sequence ID" value="MPC67964.1"/>
    <property type="molecule type" value="Genomic_DNA"/>
</dbReference>
<dbReference type="AlphaFoldDB" id="A0A5B7HH84"/>
<accession>A0A5B7HH84</accession>
<gene>
    <name evidence="1" type="ORF">E2C01_062153</name>
</gene>
<comment type="caution">
    <text evidence="1">The sequence shown here is derived from an EMBL/GenBank/DDBJ whole genome shotgun (WGS) entry which is preliminary data.</text>
</comment>
<reference evidence="1 2" key="1">
    <citation type="submission" date="2019-05" db="EMBL/GenBank/DDBJ databases">
        <title>Another draft genome of Portunus trituberculatus and its Hox gene families provides insights of decapod evolution.</title>
        <authorList>
            <person name="Jeong J.-H."/>
            <person name="Song I."/>
            <person name="Kim S."/>
            <person name="Choi T."/>
            <person name="Kim D."/>
            <person name="Ryu S."/>
            <person name="Kim W."/>
        </authorList>
    </citation>
    <scope>NUCLEOTIDE SEQUENCE [LARGE SCALE GENOMIC DNA]</scope>
    <source>
        <tissue evidence="1">Muscle</tissue>
    </source>
</reference>
<name>A0A5B7HH84_PORTR</name>
<keyword evidence="2" id="KW-1185">Reference proteome</keyword>
<evidence type="ECO:0000313" key="2">
    <source>
        <dbReference type="Proteomes" id="UP000324222"/>
    </source>
</evidence>
<sequence length="117" mass="12916">MGPRKELTKEEISAITSLNIGGKGSKEIASITGVALCSVGQKKCRDTGGIILSPSQKKRTWRPHVTSSRTLKILKHQVDNDPCISAKLLIEKNLSILQDISVHAIQKHLLDNLKFKY</sequence>
<organism evidence="1 2">
    <name type="scientific">Portunus trituberculatus</name>
    <name type="common">Swimming crab</name>
    <name type="synonym">Neptunus trituberculatus</name>
    <dbReference type="NCBI Taxonomy" id="210409"/>
    <lineage>
        <taxon>Eukaryota</taxon>
        <taxon>Metazoa</taxon>
        <taxon>Ecdysozoa</taxon>
        <taxon>Arthropoda</taxon>
        <taxon>Crustacea</taxon>
        <taxon>Multicrustacea</taxon>
        <taxon>Malacostraca</taxon>
        <taxon>Eumalacostraca</taxon>
        <taxon>Eucarida</taxon>
        <taxon>Decapoda</taxon>
        <taxon>Pleocyemata</taxon>
        <taxon>Brachyura</taxon>
        <taxon>Eubrachyura</taxon>
        <taxon>Portunoidea</taxon>
        <taxon>Portunidae</taxon>
        <taxon>Portuninae</taxon>
        <taxon>Portunus</taxon>
    </lineage>
</organism>